<protein>
    <submittedName>
        <fullName evidence="1">Methyltransferase type 12</fullName>
    </submittedName>
</protein>
<dbReference type="Gene3D" id="3.40.50.150">
    <property type="entry name" value="Vaccinia Virus protein VP39"/>
    <property type="match status" value="2"/>
</dbReference>
<dbReference type="GO" id="GO:0008168">
    <property type="term" value="F:methyltransferase activity"/>
    <property type="evidence" value="ECO:0007669"/>
    <property type="project" value="UniProtKB-KW"/>
</dbReference>
<dbReference type="KEGG" id="gak:X907_2150"/>
<organism evidence="1 2">
    <name type="scientific">Glycocaulis alkaliphilus</name>
    <dbReference type="NCBI Taxonomy" id="1434191"/>
    <lineage>
        <taxon>Bacteria</taxon>
        <taxon>Pseudomonadati</taxon>
        <taxon>Pseudomonadota</taxon>
        <taxon>Alphaproteobacteria</taxon>
        <taxon>Maricaulales</taxon>
        <taxon>Maricaulaceae</taxon>
        <taxon>Glycocaulis</taxon>
    </lineage>
</organism>
<keyword evidence="1" id="KW-0489">Methyltransferase</keyword>
<proteinExistence type="predicted"/>
<dbReference type="Pfam" id="PF13489">
    <property type="entry name" value="Methyltransf_23"/>
    <property type="match status" value="1"/>
</dbReference>
<dbReference type="InterPro" id="IPR029063">
    <property type="entry name" value="SAM-dependent_MTases_sf"/>
</dbReference>
<reference evidence="1 2" key="1">
    <citation type="submission" date="2016-12" db="EMBL/GenBank/DDBJ databases">
        <title>The genome of dimorphic prosthecate Glycocaulis alkaliphilus 6b-8t, isolated from crude oil dictates its adaptability in petroleum environments.</title>
        <authorList>
            <person name="Wu X.-L."/>
            <person name="Geng S."/>
        </authorList>
    </citation>
    <scope>NUCLEOTIDE SEQUENCE [LARGE SCALE GENOMIC DNA]</scope>
    <source>
        <strain evidence="1 2">6B-8</strain>
    </source>
</reference>
<dbReference type="EMBL" id="CP018911">
    <property type="protein sequence ID" value="AZU04671.1"/>
    <property type="molecule type" value="Genomic_DNA"/>
</dbReference>
<name>A0A3T0EB73_9PROT</name>
<keyword evidence="2" id="KW-1185">Reference proteome</keyword>
<sequence>MKGYSRCSECGARYLDPGSRLDAGAERAHYDLHENDASDAGYRQFLSRLANPLLERLPEGSHGLDYGCGPGPALAAMMEEAGHSVALYDPFYAPDAAVLERRYDFVTCSEVAEHFHDPAAEFARLDGLLRPGGWLGVMTCFHTDDARFGGWHYRKDPTHVVFYREETLRWLAGHFGWHCEIPAKDVALMRKP</sequence>
<dbReference type="RefSeq" id="WP_233352315.1">
    <property type="nucleotide sequence ID" value="NZ_BMFB01000001.1"/>
</dbReference>
<evidence type="ECO:0000313" key="2">
    <source>
        <dbReference type="Proteomes" id="UP000286954"/>
    </source>
</evidence>
<evidence type="ECO:0000313" key="1">
    <source>
        <dbReference type="EMBL" id="AZU04671.1"/>
    </source>
</evidence>
<keyword evidence="1" id="KW-0808">Transferase</keyword>
<dbReference type="AlphaFoldDB" id="A0A3T0EB73"/>
<dbReference type="Proteomes" id="UP000286954">
    <property type="component" value="Chromosome"/>
</dbReference>
<dbReference type="GO" id="GO:0032259">
    <property type="term" value="P:methylation"/>
    <property type="evidence" value="ECO:0007669"/>
    <property type="project" value="UniProtKB-KW"/>
</dbReference>
<gene>
    <name evidence="1" type="ORF">X907_2150</name>
</gene>
<dbReference type="SUPFAM" id="SSF53335">
    <property type="entry name" value="S-adenosyl-L-methionine-dependent methyltransferases"/>
    <property type="match status" value="1"/>
</dbReference>
<accession>A0A3T0EB73</accession>